<reference evidence="2 3" key="1">
    <citation type="journal article" date="2019" name="Commun. Biol.">
        <title>The bagworm genome reveals a unique fibroin gene that provides high tensile strength.</title>
        <authorList>
            <person name="Kono N."/>
            <person name="Nakamura H."/>
            <person name="Ohtoshi R."/>
            <person name="Tomita M."/>
            <person name="Numata K."/>
            <person name="Arakawa K."/>
        </authorList>
    </citation>
    <scope>NUCLEOTIDE SEQUENCE [LARGE SCALE GENOMIC DNA]</scope>
</reference>
<evidence type="ECO:0000313" key="3">
    <source>
        <dbReference type="Proteomes" id="UP000299102"/>
    </source>
</evidence>
<accession>A0A4C1SPU9</accession>
<evidence type="ECO:0000256" key="1">
    <source>
        <dbReference type="SAM" id="MobiDB-lite"/>
    </source>
</evidence>
<dbReference type="Proteomes" id="UP000299102">
    <property type="component" value="Unassembled WGS sequence"/>
</dbReference>
<dbReference type="EMBL" id="BGZK01000013">
    <property type="protein sequence ID" value="GBP04253.1"/>
    <property type="molecule type" value="Genomic_DNA"/>
</dbReference>
<protein>
    <submittedName>
        <fullName evidence="2">Uncharacterized protein</fullName>
    </submittedName>
</protein>
<dbReference type="AlphaFoldDB" id="A0A4C1SPU9"/>
<gene>
    <name evidence="2" type="ORF">EVAR_6487_1</name>
</gene>
<organism evidence="2 3">
    <name type="scientific">Eumeta variegata</name>
    <name type="common">Bagworm moth</name>
    <name type="synonym">Eumeta japonica</name>
    <dbReference type="NCBI Taxonomy" id="151549"/>
    <lineage>
        <taxon>Eukaryota</taxon>
        <taxon>Metazoa</taxon>
        <taxon>Ecdysozoa</taxon>
        <taxon>Arthropoda</taxon>
        <taxon>Hexapoda</taxon>
        <taxon>Insecta</taxon>
        <taxon>Pterygota</taxon>
        <taxon>Neoptera</taxon>
        <taxon>Endopterygota</taxon>
        <taxon>Lepidoptera</taxon>
        <taxon>Glossata</taxon>
        <taxon>Ditrysia</taxon>
        <taxon>Tineoidea</taxon>
        <taxon>Psychidae</taxon>
        <taxon>Oiketicinae</taxon>
        <taxon>Eumeta</taxon>
    </lineage>
</organism>
<evidence type="ECO:0000313" key="2">
    <source>
        <dbReference type="EMBL" id="GBP04253.1"/>
    </source>
</evidence>
<feature type="region of interest" description="Disordered" evidence="1">
    <location>
        <begin position="42"/>
        <end position="66"/>
    </location>
</feature>
<comment type="caution">
    <text evidence="2">The sequence shown here is derived from an EMBL/GenBank/DDBJ whole genome shotgun (WGS) entry which is preliminary data.</text>
</comment>
<keyword evidence="3" id="KW-1185">Reference proteome</keyword>
<name>A0A4C1SPU9_EUMVA</name>
<proteinExistence type="predicted"/>
<sequence length="66" mass="7355">MSVIKGYVKAAAGCDTRAARALCRRRTRNRQSTNLAITRFGQRQRSASELHHRAPPHFRATAPLPA</sequence>